<name>A0A1H2DAP5_9ACTN</name>
<proteinExistence type="predicted"/>
<evidence type="ECO:0000313" key="3">
    <source>
        <dbReference type="Proteomes" id="UP000198688"/>
    </source>
</evidence>
<evidence type="ECO:0000256" key="1">
    <source>
        <dbReference type="SAM" id="MobiDB-lite"/>
    </source>
</evidence>
<protein>
    <submittedName>
        <fullName evidence="2">Uncharacterized protein</fullName>
    </submittedName>
</protein>
<feature type="compositionally biased region" description="Basic and acidic residues" evidence="1">
    <location>
        <begin position="1"/>
        <end position="12"/>
    </location>
</feature>
<accession>A0A1H2DAP5</accession>
<gene>
    <name evidence="2" type="ORF">SAMN04489716_8877</name>
</gene>
<organism evidence="2 3">
    <name type="scientific">Actinoplanes derwentensis</name>
    <dbReference type="NCBI Taxonomy" id="113562"/>
    <lineage>
        <taxon>Bacteria</taxon>
        <taxon>Bacillati</taxon>
        <taxon>Actinomycetota</taxon>
        <taxon>Actinomycetes</taxon>
        <taxon>Micromonosporales</taxon>
        <taxon>Micromonosporaceae</taxon>
        <taxon>Actinoplanes</taxon>
    </lineage>
</organism>
<feature type="region of interest" description="Disordered" evidence="1">
    <location>
        <begin position="1"/>
        <end position="30"/>
    </location>
</feature>
<keyword evidence="3" id="KW-1185">Reference proteome</keyword>
<dbReference type="Proteomes" id="UP000198688">
    <property type="component" value="Chromosome I"/>
</dbReference>
<dbReference type="EMBL" id="LT629758">
    <property type="protein sequence ID" value="SDT79654.1"/>
    <property type="molecule type" value="Genomic_DNA"/>
</dbReference>
<sequence>MTACTERHHAEPSDDLAGEGQKGNPKVGPA</sequence>
<reference evidence="2 3" key="1">
    <citation type="submission" date="2016-10" db="EMBL/GenBank/DDBJ databases">
        <authorList>
            <person name="de Groot N.N."/>
        </authorList>
    </citation>
    <scope>NUCLEOTIDE SEQUENCE [LARGE SCALE GENOMIC DNA]</scope>
    <source>
        <strain evidence="2 3">DSM 43941</strain>
    </source>
</reference>
<dbReference type="AlphaFoldDB" id="A0A1H2DAP5"/>
<evidence type="ECO:0000313" key="2">
    <source>
        <dbReference type="EMBL" id="SDT79654.1"/>
    </source>
</evidence>